<proteinExistence type="predicted"/>
<dbReference type="Proteomes" id="UP000724672">
    <property type="component" value="Unassembled WGS sequence"/>
</dbReference>
<keyword evidence="1" id="KW-0479">Metal-binding</keyword>
<comment type="caution">
    <text evidence="5">The sequence shown here is derived from an EMBL/GenBank/DDBJ whole genome shotgun (WGS) entry which is preliminary data.</text>
</comment>
<dbReference type="PANTHER" id="PTHR42827:SF1">
    <property type="entry name" value="IRON-SULFUR CLUSTER-BINDING PROTEIN"/>
    <property type="match status" value="1"/>
</dbReference>
<dbReference type="RefSeq" id="WP_203365310.1">
    <property type="nucleotide sequence ID" value="NZ_WSFT01000016.1"/>
</dbReference>
<name>A0A942UV53_9FIRM</name>
<dbReference type="InterPro" id="IPR017900">
    <property type="entry name" value="4Fe4S_Fe_S_CS"/>
</dbReference>
<organism evidence="5 6">
    <name type="scientific">Anaeromonas frigoriresistens</name>
    <dbReference type="NCBI Taxonomy" id="2683708"/>
    <lineage>
        <taxon>Bacteria</taxon>
        <taxon>Bacillati</taxon>
        <taxon>Bacillota</taxon>
        <taxon>Tissierellia</taxon>
        <taxon>Tissierellales</taxon>
        <taxon>Thermohalobacteraceae</taxon>
        <taxon>Anaeromonas</taxon>
    </lineage>
</organism>
<evidence type="ECO:0000256" key="2">
    <source>
        <dbReference type="ARBA" id="ARBA00023004"/>
    </source>
</evidence>
<dbReference type="PROSITE" id="PS51379">
    <property type="entry name" value="4FE4S_FER_2"/>
    <property type="match status" value="1"/>
</dbReference>
<feature type="domain" description="4Fe-4S ferredoxin-type" evidence="4">
    <location>
        <begin position="225"/>
        <end position="256"/>
    </location>
</feature>
<accession>A0A942UV53</accession>
<dbReference type="Gene3D" id="3.30.70.20">
    <property type="match status" value="1"/>
</dbReference>
<evidence type="ECO:0000259" key="4">
    <source>
        <dbReference type="PROSITE" id="PS51379"/>
    </source>
</evidence>
<reference evidence="5" key="1">
    <citation type="submission" date="2019-12" db="EMBL/GenBank/DDBJ databases">
        <title>Clostridiaceae gen. nov. sp. nov., isolated from sediment in Xinjiang, China.</title>
        <authorList>
            <person name="Zhang R."/>
        </authorList>
    </citation>
    <scope>NUCLEOTIDE SEQUENCE</scope>
    <source>
        <strain evidence="5">D2Q-11</strain>
    </source>
</reference>
<evidence type="ECO:0000313" key="6">
    <source>
        <dbReference type="Proteomes" id="UP000724672"/>
    </source>
</evidence>
<evidence type="ECO:0000313" key="5">
    <source>
        <dbReference type="EMBL" id="MBS4537379.1"/>
    </source>
</evidence>
<evidence type="ECO:0000256" key="3">
    <source>
        <dbReference type="ARBA" id="ARBA00023014"/>
    </source>
</evidence>
<dbReference type="PROSITE" id="PS00198">
    <property type="entry name" value="4FE4S_FER_1"/>
    <property type="match status" value="1"/>
</dbReference>
<dbReference type="GO" id="GO:0046872">
    <property type="term" value="F:metal ion binding"/>
    <property type="evidence" value="ECO:0007669"/>
    <property type="project" value="UniProtKB-KW"/>
</dbReference>
<keyword evidence="2" id="KW-0408">Iron</keyword>
<dbReference type="GO" id="GO:0051536">
    <property type="term" value="F:iron-sulfur cluster binding"/>
    <property type="evidence" value="ECO:0007669"/>
    <property type="project" value="UniProtKB-KW"/>
</dbReference>
<dbReference type="InterPro" id="IPR017896">
    <property type="entry name" value="4Fe4S_Fe-S-bd"/>
</dbReference>
<evidence type="ECO:0000256" key="1">
    <source>
        <dbReference type="ARBA" id="ARBA00022723"/>
    </source>
</evidence>
<protein>
    <submittedName>
        <fullName evidence="5">Epoxyqueuosine reductase</fullName>
    </submittedName>
</protein>
<dbReference type="AlphaFoldDB" id="A0A942UV53"/>
<keyword evidence="3" id="KW-0411">Iron-sulfur</keyword>
<gene>
    <name evidence="5" type="ORF">GOQ27_02835</name>
</gene>
<dbReference type="EMBL" id="WSFT01000016">
    <property type="protein sequence ID" value="MBS4537379.1"/>
    <property type="molecule type" value="Genomic_DNA"/>
</dbReference>
<keyword evidence="6" id="KW-1185">Reference proteome</keyword>
<sequence>MKFPMPREYKHIRPIDKVWYGEPHFKKGLIVPEISVKYGSLLSKVKTMPSHAKYLIGSLRELNKTVKSIEKNPYTGNKTITAEVLTELEAFARSLGISGIGYTEVKESHMFRESIVIFKNAIVFTMEMKKTEIEHAPSKRTIKEVFRTYYELGRAVNFISDFLRSKGFNAQPIPAIGSNLNLSVMARDAGLGGFGKNGLLITQDFGPSVRLAAILTDIENLPLNHQLNHDWIQNFCDSCNNCVRKCPAKAIYEKPIVFEDGSEQHIDYKKCSGPFSKQYGCTVCIKECTFLKSKYEKIEKIYAKK</sequence>
<dbReference type="PANTHER" id="PTHR42827">
    <property type="entry name" value="IRON-SULFUR CLUSTER-BINDING PROTEIN-RELATED"/>
    <property type="match status" value="1"/>
</dbReference>
<dbReference type="SUPFAM" id="SSF54862">
    <property type="entry name" value="4Fe-4S ferredoxins"/>
    <property type="match status" value="1"/>
</dbReference>